<evidence type="ECO:0000259" key="2">
    <source>
        <dbReference type="Pfam" id="PF17289"/>
    </source>
</evidence>
<organism evidence="3 4">
    <name type="scientific">Pseudomonas fungipugnans</name>
    <dbReference type="NCBI Taxonomy" id="3024217"/>
    <lineage>
        <taxon>Bacteria</taxon>
        <taxon>Pseudomonadati</taxon>
        <taxon>Pseudomonadota</taxon>
        <taxon>Gammaproteobacteria</taxon>
        <taxon>Pseudomonadales</taxon>
        <taxon>Pseudomonadaceae</taxon>
        <taxon>Pseudomonas</taxon>
    </lineage>
</organism>
<gene>
    <name evidence="3" type="primary">terL</name>
    <name evidence="3" type="ORF">POF45_26835</name>
</gene>
<keyword evidence="4" id="KW-1185">Reference proteome</keyword>
<dbReference type="InterPro" id="IPR035421">
    <property type="entry name" value="Terminase_6C"/>
</dbReference>
<dbReference type="Proteomes" id="UP001159100">
    <property type="component" value="Unassembled WGS sequence"/>
</dbReference>
<dbReference type="Gene3D" id="3.30.420.240">
    <property type="match status" value="1"/>
</dbReference>
<feature type="domain" description="Terminase large subunit gp17-like C-terminal" evidence="2">
    <location>
        <begin position="324"/>
        <end position="477"/>
    </location>
</feature>
<proteinExistence type="predicted"/>
<evidence type="ECO:0000313" key="4">
    <source>
        <dbReference type="Proteomes" id="UP001159100"/>
    </source>
</evidence>
<accession>A0ABT6QW78</accession>
<dbReference type="EMBL" id="JARBWL010000002">
    <property type="protein sequence ID" value="MDI2595011.1"/>
    <property type="molecule type" value="Genomic_DNA"/>
</dbReference>
<evidence type="ECO:0000313" key="3">
    <source>
        <dbReference type="EMBL" id="MDI2595011.1"/>
    </source>
</evidence>
<dbReference type="RefSeq" id="WP_282317121.1">
    <property type="nucleotide sequence ID" value="NZ_JARBWL010000002.1"/>
</dbReference>
<dbReference type="Pfam" id="PF17289">
    <property type="entry name" value="Terminase_6C"/>
    <property type="match status" value="1"/>
</dbReference>
<reference evidence="3 4" key="1">
    <citation type="submission" date="2023-02" db="EMBL/GenBank/DDBJ databases">
        <title>Pseudomonas chrutzelriedensis sp. nov., a potently antifungal strain isolated from moss.</title>
        <authorList>
            <person name="Schnyder A."/>
            <person name="Kalawong R."/>
            <person name="Eberl L."/>
            <person name="Agnoli K."/>
        </authorList>
    </citation>
    <scope>NUCLEOTIDE SEQUENCE [LARGE SCALE GENOMIC DNA]</scope>
    <source>
        <strain evidence="3 4">681</strain>
    </source>
</reference>
<dbReference type="NCBIfam" id="TIGR01630">
    <property type="entry name" value="psiM2_ORF9"/>
    <property type="match status" value="1"/>
</dbReference>
<dbReference type="InterPro" id="IPR006517">
    <property type="entry name" value="Phage_terminase_lsu-like_C"/>
</dbReference>
<sequence>MNSSNSLSISPQLLDLTSIRNERARRGLLQFTLRTKPDFIEGWFNREVAAALQQFYYDVERGLQPRLMIFAPPRSGKSELFSRRFPAWALGKNPDLQMIACSYASDLANRMNRDVQRIIDDDTYHSIFPDTCLNGKRVVTVTGTALRNSEIFEVVGHSGAYRSAGVGAGITGMGADIGIIDDPVKDAKEANSETVRQAIWDWYTTTFYTRLSPKSGILLGMTRWHSDDLAGRLLQQMEAGEGDNWTVVSFPAIAEEDEAFRKIGEALHPERYPLERLAKIKQAIGSHAWNALYQQRPNTRGGGLIHSAWFIRYRVLPRIEYRVIYADTAQKTAERNDYTVFQCWGYGEDRRVYLIDQLRGKWEAPDLRKRATEFWNKHSAERDVGYLRSFMVEDKASGTGLIQDLRSLGGIPIAGIERTKDKLTRVMDVLGYIESGNVCIPEGAPFVSDFITECESFTADDSHLHDDQIDPMCDAINDMLGSQSSLAVWGRL</sequence>
<keyword evidence="1" id="KW-1188">Viral release from host cell</keyword>
<name>A0ABT6QW78_9PSED</name>
<evidence type="ECO:0000256" key="1">
    <source>
        <dbReference type="ARBA" id="ARBA00022612"/>
    </source>
</evidence>
<protein>
    <submittedName>
        <fullName evidence="3">Phage terminase large subunit</fullName>
    </submittedName>
</protein>
<comment type="caution">
    <text evidence="3">The sequence shown here is derived from an EMBL/GenBank/DDBJ whole genome shotgun (WGS) entry which is preliminary data.</text>
</comment>
<dbReference type="Pfam" id="PF03237">
    <property type="entry name" value="Terminase_6N"/>
    <property type="match status" value="1"/>
</dbReference>